<dbReference type="GO" id="GO:0016491">
    <property type="term" value="F:oxidoreductase activity"/>
    <property type="evidence" value="ECO:0007669"/>
    <property type="project" value="UniProtKB-KW"/>
</dbReference>
<organism evidence="7 8">
    <name type="scientific">Aspergillus niger</name>
    <dbReference type="NCBI Taxonomy" id="5061"/>
    <lineage>
        <taxon>Eukaryota</taxon>
        <taxon>Fungi</taxon>
        <taxon>Dikarya</taxon>
        <taxon>Ascomycota</taxon>
        <taxon>Pezizomycotina</taxon>
        <taxon>Eurotiomycetes</taxon>
        <taxon>Eurotiomycetidae</taxon>
        <taxon>Eurotiales</taxon>
        <taxon>Aspergillaceae</taxon>
        <taxon>Aspergillus</taxon>
        <taxon>Aspergillus subgen. Circumdati</taxon>
    </lineage>
</organism>
<dbReference type="InterPro" id="IPR036188">
    <property type="entry name" value="FAD/NAD-bd_sf"/>
</dbReference>
<evidence type="ECO:0000256" key="5">
    <source>
        <dbReference type="SAM" id="Phobius"/>
    </source>
</evidence>
<dbReference type="OMA" id="KEFCFLG"/>
<keyword evidence="4" id="KW-0560">Oxidoreductase</keyword>
<dbReference type="SUPFAM" id="SSF51905">
    <property type="entry name" value="FAD/NAD(P)-binding domain"/>
    <property type="match status" value="1"/>
</dbReference>
<protein>
    <recommendedName>
        <fullName evidence="6">DDE-1 domain-containing protein</fullName>
    </recommendedName>
</protein>
<sequence length="1706" mass="191140">MTTKEGSRPDDYPHLTSLFRSMKTQYDVVVIGSGYGAGVAASRMARAGKSVAVLELGWERRPGSFPRSLFQCFGDLNISGISRWRLPDKPTRLFQLILGDGQHALVARGVFLETDRETLQMSVWPSEIRNDTFVLRPYYSRAAEMLQPSPYPEDHPRLLKLEAIQTQAEWLGKAVSFYRTPLTTFFRRERNHVGVMMQENRGSGNESTGLDDGSKNTVATTYLTDAWNWGVEIFCGCEVRFIEQAPNQEGYVVYFAWHGRGRSAFGEEVKTQLFWVKANELCFLGAGALGTTEILLRSRDYGLPISPMVGRNMSGNGDMLVFGYNSDSKVNGISEAASAPANRPGPTVTGVIDRRGLSPGDALAGYVIEDGCIPKALSPLIQAMLVLQTIRFPAPWSISESIFWVGETFSKFKLLPFKLYKVRGAMQRTSTYLVMSHDSNELTLTLKDDRPILRGPGEGRSEIFSSIRYALSYVISRAGGKIGSSLLRGRDREEVTVHPLGGANMSSTGTGRGGVTNHLGQVYKGHGNATHEGLVCCDASVIPTALGGYRFPRLAAIANNLGVNPMATITALAERSIDLISKKRQFFIDTDTPNGRLGVYSQPMVSRRVEHGFQKAAKVDQAPLSIGWQFSEVLDGHIYMQSNDLGSDACETLGRSSSCTMRMFLTIEICRRIGESSDAEHGMVLTILDTFGLQYEGICTGTVACRGLSRGPMRVVDGRIRFFIPSEKQAESTALRYSLQLLSLEDISYKLEGYKEIDSTSAISIRGMWEATTKVNVHITRDDEMKVGAGVLRISWPSFRRQMRTFRTTFPFRFRLVPALVLFLAYFTLQLVVVFLRPFAPARKSRCSSHPPPGPKEQPCNITMLRTTDGVTVRLQEYEPLPDTNEAIKGEFLGSQPVLFIPGVTGNAAYSTFALPYLRCNMVDYFTARGCRCYVLTPRWGSNAKTSAQCTVYDCRLDIAAALQHILAQQKQKPYIIAHCQGSVALAMGLLDGTIKRTHILGITANAVFMTQVLAYWNSLKAATPALIRLYEFISGTHYPIGSPDGNKSIHKVLDILLRFYPVENRRDICTSTHCHRTTFAFGLCWNHNNLDANIHDNVGQFFADTHTKLLEHVTRMGTHGACLDNELRPLVTDRNLRNLQDIPILFMSGTVNEVFKPESTLRDYEMLRRRFGEHLYRRFLAEGYGHLDPVIGKNAADDVYWRSAFKASVIFMGDTIDRLDDAFRAPSPLRSLFVSEETPPPSGEVDCPLLDAKLDGAIDSLRNGETASLHEAAMRYAVPDSLLYTREADEPRVCQYIVQWLQSGFPTSPHLVREAGNALHKRKCDSLYLNFKPLPQVWGRRFLEGHPQLKETLDSYTEDHKRTKKPQPDKISSFIDLFEKTRKQYDIHPDDIWNADEKGFMLEIPQGRTQKTIITKKSLQHKASRLLALSEDWVSTIECCNTGGRVLAPYVIFKGNAVESSWKKMIPDKKAHVRSEEKGFSNEKHQLKWLTRTFIPQTAVSQKTLSQRGTSSNRATRLLLLDGHSSPVSFELFLTCWENHIIPLCIPPSTSHLLHPLDVGALSKFTNFYTDELRNALQTGNFRISKDAFVPLWWVSRQDAMDPANIFTGWRNSGIWPVSKGIVYKRAGFDLPEARPFPNVTQLDAPITAEVFSTLLRQMDSSPPETAAQLREFLISCFDQQRRTGELFQEALSDLQQRAPELQGR</sequence>
<keyword evidence="5" id="KW-1133">Transmembrane helix</keyword>
<feature type="transmembrane region" description="Helical" evidence="5">
    <location>
        <begin position="998"/>
        <end position="1017"/>
    </location>
</feature>
<evidence type="ECO:0000256" key="3">
    <source>
        <dbReference type="ARBA" id="ARBA00022827"/>
    </source>
</evidence>
<dbReference type="VEuPathDB" id="FungiDB:ASPNIDRAFT2_188917"/>
<dbReference type="Proteomes" id="UP000068243">
    <property type="component" value="Unassembled WGS sequence"/>
</dbReference>
<reference evidence="8" key="1">
    <citation type="journal article" date="2016" name="Genome Announc.">
        <title>Draft genome sequence of Aspergillus niger strain An76.</title>
        <authorList>
            <person name="Gong W."/>
            <person name="Cheng Z."/>
            <person name="Zhang H."/>
            <person name="Liu L."/>
            <person name="Gao P."/>
            <person name="Wang L."/>
        </authorList>
    </citation>
    <scope>NUCLEOTIDE SEQUENCE [LARGE SCALE GENOMIC DNA]</scope>
    <source>
        <strain evidence="8">An76</strain>
    </source>
</reference>
<dbReference type="PANTHER" id="PTHR47470:SF1">
    <property type="entry name" value="FAD-DEPENDENT OXIDOREDUCTASE 2 FAD BINDING DOMAIN-CONTAINING PROTEIN"/>
    <property type="match status" value="1"/>
</dbReference>
<dbReference type="VEuPathDB" id="FungiDB:An09g02080"/>
<accession>A0A124BYL5</accession>
<evidence type="ECO:0000256" key="2">
    <source>
        <dbReference type="ARBA" id="ARBA00022630"/>
    </source>
</evidence>
<dbReference type="VEuPathDB" id="FungiDB:ATCC64974_7480"/>
<dbReference type="InterPro" id="IPR052542">
    <property type="entry name" value="Cholesterol_Oxidase"/>
</dbReference>
<dbReference type="OrthoDB" id="9974421at2759"/>
<dbReference type="Gene3D" id="3.40.50.1820">
    <property type="entry name" value="alpha/beta hydrolase"/>
    <property type="match status" value="1"/>
</dbReference>
<dbReference type="InterPro" id="IPR029058">
    <property type="entry name" value="AB_hydrolase_fold"/>
</dbReference>
<dbReference type="VEuPathDB" id="FungiDB:ASPNIDRAFT2_1155687"/>
<keyword evidence="3" id="KW-0274">FAD</keyword>
<dbReference type="VEuPathDB" id="FungiDB:An09g02060"/>
<gene>
    <name evidence="7" type="ORF">ABL_08552</name>
</gene>
<proteinExistence type="predicted"/>
<dbReference type="VEuPathDB" id="FungiDB:M747DRAFT_371593"/>
<keyword evidence="2" id="KW-0285">Flavoprotein</keyword>
<dbReference type="SUPFAM" id="SSF53474">
    <property type="entry name" value="alpha/beta-Hydrolases"/>
    <property type="match status" value="1"/>
</dbReference>
<feature type="transmembrane region" description="Helical" evidence="5">
    <location>
        <begin position="816"/>
        <end position="836"/>
    </location>
</feature>
<dbReference type="InterPro" id="IPR004875">
    <property type="entry name" value="DDE_SF_endonuclease_dom"/>
</dbReference>
<dbReference type="PANTHER" id="PTHR47470">
    <property type="entry name" value="CHOLESTEROL OXIDASE"/>
    <property type="match status" value="1"/>
</dbReference>
<evidence type="ECO:0000256" key="1">
    <source>
        <dbReference type="ARBA" id="ARBA00001974"/>
    </source>
</evidence>
<comment type="cofactor">
    <cofactor evidence="1">
        <name>FAD</name>
        <dbReference type="ChEBI" id="CHEBI:57692"/>
    </cofactor>
</comment>
<dbReference type="Pfam" id="PF03184">
    <property type="entry name" value="DDE_1"/>
    <property type="match status" value="1"/>
</dbReference>
<dbReference type="Gene3D" id="3.50.50.60">
    <property type="entry name" value="FAD/NAD(P)-binding domain"/>
    <property type="match status" value="3"/>
</dbReference>
<evidence type="ECO:0000259" key="6">
    <source>
        <dbReference type="Pfam" id="PF03184"/>
    </source>
</evidence>
<evidence type="ECO:0000313" key="8">
    <source>
        <dbReference type="Proteomes" id="UP000068243"/>
    </source>
</evidence>
<keyword evidence="5" id="KW-0812">Transmembrane</keyword>
<feature type="domain" description="DDE-1" evidence="6">
    <location>
        <begin position="1432"/>
        <end position="1611"/>
    </location>
</feature>
<dbReference type="EMBL" id="BCMY01000018">
    <property type="protein sequence ID" value="GAQ45891.1"/>
    <property type="molecule type" value="Genomic_DNA"/>
</dbReference>
<comment type="caution">
    <text evidence="7">The sequence shown here is derived from an EMBL/GenBank/DDBJ whole genome shotgun (WGS) entry which is preliminary data.</text>
</comment>
<evidence type="ECO:0000256" key="4">
    <source>
        <dbReference type="ARBA" id="ARBA00023002"/>
    </source>
</evidence>
<dbReference type="VEuPathDB" id="FungiDB:ATCC64974_7490"/>
<dbReference type="GO" id="GO:0003676">
    <property type="term" value="F:nucleic acid binding"/>
    <property type="evidence" value="ECO:0007669"/>
    <property type="project" value="InterPro"/>
</dbReference>
<keyword evidence="5" id="KW-0472">Membrane</keyword>
<evidence type="ECO:0000313" key="7">
    <source>
        <dbReference type="EMBL" id="GAQ45891.1"/>
    </source>
</evidence>
<name>A0A124BYL5_ASPNG</name>